<dbReference type="Proteomes" id="UP000490922">
    <property type="component" value="Unassembled WGS sequence"/>
</dbReference>
<feature type="domain" description="Aminopeptidase N-like N-terminal" evidence="12">
    <location>
        <begin position="141"/>
        <end position="210"/>
    </location>
</feature>
<keyword evidence="7" id="KW-0479">Metal-binding</keyword>
<dbReference type="SUPFAM" id="SSF63737">
    <property type="entry name" value="Leukotriene A4 hydrolase N-terminal domain"/>
    <property type="match status" value="1"/>
</dbReference>
<keyword evidence="6" id="KW-0645">Protease</keyword>
<dbReference type="InterPro" id="IPR042097">
    <property type="entry name" value="Aminopeptidase_N-like_N_sf"/>
</dbReference>
<dbReference type="GO" id="GO:0006508">
    <property type="term" value="P:proteolysis"/>
    <property type="evidence" value="ECO:0007669"/>
    <property type="project" value="UniProtKB-KW"/>
</dbReference>
<comment type="similarity">
    <text evidence="3">Belongs to the peptidase M1 family.</text>
</comment>
<evidence type="ECO:0000256" key="1">
    <source>
        <dbReference type="ARBA" id="ARBA00000098"/>
    </source>
</evidence>
<dbReference type="InterPro" id="IPR045357">
    <property type="entry name" value="Aminopeptidase_N-like_N"/>
</dbReference>
<feature type="domain" description="Peptidase M1 membrane alanine aminopeptidase" evidence="11">
    <location>
        <begin position="253"/>
        <end position="464"/>
    </location>
</feature>
<comment type="cofactor">
    <cofactor evidence="2">
        <name>Zn(2+)</name>
        <dbReference type="ChEBI" id="CHEBI:29105"/>
    </cofactor>
</comment>
<keyword evidence="8" id="KW-0378">Hydrolase</keyword>
<evidence type="ECO:0000256" key="2">
    <source>
        <dbReference type="ARBA" id="ARBA00001947"/>
    </source>
</evidence>
<dbReference type="AlphaFoldDB" id="A0A7J5AFD7"/>
<dbReference type="Gene3D" id="1.10.390.10">
    <property type="entry name" value="Neutral Protease Domain 2"/>
    <property type="match status" value="1"/>
</dbReference>
<evidence type="ECO:0000256" key="5">
    <source>
        <dbReference type="ARBA" id="ARBA00015611"/>
    </source>
</evidence>
<reference evidence="13 14" key="1">
    <citation type="submission" date="2019-09" db="EMBL/GenBank/DDBJ databases">
        <title>Flavobacterium sp. nov., isolated from glacier ice.</title>
        <authorList>
            <person name="Liu Q."/>
        </authorList>
    </citation>
    <scope>NUCLEOTIDE SEQUENCE [LARGE SCALE GENOMIC DNA]</scope>
    <source>
        <strain evidence="13 14">NBRC 112527</strain>
    </source>
</reference>
<dbReference type="GO" id="GO:0016020">
    <property type="term" value="C:membrane"/>
    <property type="evidence" value="ECO:0007669"/>
    <property type="project" value="TreeGrafter"/>
</dbReference>
<dbReference type="PANTHER" id="PTHR11533:SF299">
    <property type="entry name" value="AMINOPEPTIDASE"/>
    <property type="match status" value="1"/>
</dbReference>
<evidence type="ECO:0000256" key="3">
    <source>
        <dbReference type="ARBA" id="ARBA00010136"/>
    </source>
</evidence>
<comment type="catalytic activity">
    <reaction evidence="1">
        <text>Release of an N-terminal amino acid, Xaa-|-Yaa- from a peptide, amide or arylamide. Xaa is preferably Ala, but may be most amino acids including Pro (slow action). When a terminal hydrophobic residue is followed by a prolyl residue, the two may be released as an intact Xaa-Pro dipeptide.</text>
        <dbReference type="EC" id="3.4.11.2"/>
    </reaction>
</comment>
<dbReference type="GO" id="GO:0016285">
    <property type="term" value="F:alanyl aminopeptidase activity"/>
    <property type="evidence" value="ECO:0007669"/>
    <property type="project" value="UniProtKB-EC"/>
</dbReference>
<dbReference type="GO" id="GO:0070006">
    <property type="term" value="F:metalloaminopeptidase activity"/>
    <property type="evidence" value="ECO:0007669"/>
    <property type="project" value="TreeGrafter"/>
</dbReference>
<dbReference type="Pfam" id="PF17900">
    <property type="entry name" value="Peptidase_M1_N"/>
    <property type="match status" value="1"/>
</dbReference>
<dbReference type="PRINTS" id="PR00756">
    <property type="entry name" value="ALADIPTASE"/>
</dbReference>
<dbReference type="GO" id="GO:0005737">
    <property type="term" value="C:cytoplasm"/>
    <property type="evidence" value="ECO:0007669"/>
    <property type="project" value="TreeGrafter"/>
</dbReference>
<dbReference type="SUPFAM" id="SSF55486">
    <property type="entry name" value="Metalloproteases ('zincins'), catalytic domain"/>
    <property type="match status" value="1"/>
</dbReference>
<protein>
    <recommendedName>
        <fullName evidence="5">Aminopeptidase N</fullName>
        <ecNumber evidence="4">3.4.11.2</ecNumber>
    </recommendedName>
</protein>
<keyword evidence="10" id="KW-0482">Metalloprotease</keyword>
<evidence type="ECO:0000256" key="4">
    <source>
        <dbReference type="ARBA" id="ARBA00012564"/>
    </source>
</evidence>
<dbReference type="InterPro" id="IPR050344">
    <property type="entry name" value="Peptidase_M1_aminopeptidases"/>
</dbReference>
<dbReference type="InterPro" id="IPR001930">
    <property type="entry name" value="Peptidase_M1"/>
</dbReference>
<dbReference type="InterPro" id="IPR027268">
    <property type="entry name" value="Peptidase_M4/M1_CTD_sf"/>
</dbReference>
<keyword evidence="9" id="KW-0862">Zinc</keyword>
<dbReference type="GO" id="GO:0043171">
    <property type="term" value="P:peptide catabolic process"/>
    <property type="evidence" value="ECO:0007669"/>
    <property type="project" value="TreeGrafter"/>
</dbReference>
<dbReference type="GO" id="GO:0008270">
    <property type="term" value="F:zinc ion binding"/>
    <property type="evidence" value="ECO:0007669"/>
    <property type="project" value="InterPro"/>
</dbReference>
<evidence type="ECO:0000256" key="6">
    <source>
        <dbReference type="ARBA" id="ARBA00022670"/>
    </source>
</evidence>
<evidence type="ECO:0000256" key="8">
    <source>
        <dbReference type="ARBA" id="ARBA00022801"/>
    </source>
</evidence>
<evidence type="ECO:0000256" key="7">
    <source>
        <dbReference type="ARBA" id="ARBA00022723"/>
    </source>
</evidence>
<evidence type="ECO:0000313" key="14">
    <source>
        <dbReference type="Proteomes" id="UP000490922"/>
    </source>
</evidence>
<gene>
    <name evidence="13" type="ORF">F6464_08190</name>
</gene>
<evidence type="ECO:0000259" key="12">
    <source>
        <dbReference type="Pfam" id="PF17900"/>
    </source>
</evidence>
<sequence length="858" mass="98426">MKFFYCFISLVFTINGCLSQSNKKQTVLLEKGVSKELACFRKHQINDVSYELSFSIPLEKSESILSNLILNLTLTDLSQPLYLDFNEKTENIKSIQANGTPIAINHQKEHLLIASENLKLGRNTIAISFVAGNSSLNRNDAFLYTLLVPDRASTLFPCFDQPDLKAVYTLTITAPKEWKVLCASPLNNKIAKGDFITYSFDESDKMSTYLFSFVAGEFKSVAKKSHSSSSTFLYRENDAEKIKESTDVIFKQHEQAVTFLEDYTLQKFPFKKLDFVAIPSFQYGGMEHVGAIQYSESDLFLDTKATESEKLERAKLIAHETAHMWFGDLVTMKWFDDVWMKEVFANFMADKIVNPLFPEVNHDLQFLTSHYPSAYAEDRTAGTNPIKQNLENLKNAGSLYGNIIYDKAPIMMRQLEMAMGEKAFRKGIQKYIQKFANKNADWNDLIAILDYQTSLNLNKWSDVWVEQSGRPIFSETIEYDNDNRIKKFEIIQNAEDASNNIWPQLFEIGFVYNDSTKILPVTIKGKTTTLLDAMDLPKPISIIYNYNGYGYGVFPVDKTCLDSIASIQSEVARASSFINLYENTLLGTISPLDAFNANLKSITIEQNELIINVLSSQINTLFWKYLTEKQQQVNQKIISDIIYNRLQENLPSNIKKTLFGLLSAIAYSETDKERLYQIWNKEIVINNLKLNEDDYTNIAMDLVIFNHPKSAEIITKTKQSISNPDKQKRFDYLLPSLSNEEAVRDTFVESLKEEKNRENESWVLSSLKNIYHPLRQESAKKHLKSALYLTDDIQRTGDIFFPKAWLSNSIGRYSSIYAFEVVETFLKENPNFSPILKRKLMQATDGLYRAQKIKKETE</sequence>
<dbReference type="InterPro" id="IPR014782">
    <property type="entry name" value="Peptidase_M1_dom"/>
</dbReference>
<dbReference type="RefSeq" id="WP_151107320.1">
    <property type="nucleotide sequence ID" value="NZ_WAEM01000003.1"/>
</dbReference>
<proteinExistence type="inferred from homology"/>
<evidence type="ECO:0000259" key="11">
    <source>
        <dbReference type="Pfam" id="PF01433"/>
    </source>
</evidence>
<dbReference type="PANTHER" id="PTHR11533">
    <property type="entry name" value="PROTEASE M1 ZINC METALLOPROTEASE"/>
    <property type="match status" value="1"/>
</dbReference>
<comment type="caution">
    <text evidence="13">The sequence shown here is derived from an EMBL/GenBank/DDBJ whole genome shotgun (WGS) entry which is preliminary data.</text>
</comment>
<dbReference type="GO" id="GO:0005615">
    <property type="term" value="C:extracellular space"/>
    <property type="evidence" value="ECO:0007669"/>
    <property type="project" value="TreeGrafter"/>
</dbReference>
<evidence type="ECO:0000256" key="10">
    <source>
        <dbReference type="ARBA" id="ARBA00023049"/>
    </source>
</evidence>
<dbReference type="Pfam" id="PF01433">
    <property type="entry name" value="Peptidase_M1"/>
    <property type="match status" value="1"/>
</dbReference>
<dbReference type="GO" id="GO:0042277">
    <property type="term" value="F:peptide binding"/>
    <property type="evidence" value="ECO:0007669"/>
    <property type="project" value="TreeGrafter"/>
</dbReference>
<dbReference type="EC" id="3.4.11.2" evidence="4"/>
<name>A0A7J5AFD7_9FLAO</name>
<evidence type="ECO:0000313" key="13">
    <source>
        <dbReference type="EMBL" id="KAB1156168.1"/>
    </source>
</evidence>
<organism evidence="13 14">
    <name type="scientific">Flavobacterium luteum</name>
    <dbReference type="NCBI Taxonomy" id="2026654"/>
    <lineage>
        <taxon>Bacteria</taxon>
        <taxon>Pseudomonadati</taxon>
        <taxon>Bacteroidota</taxon>
        <taxon>Flavobacteriia</taxon>
        <taxon>Flavobacteriales</taxon>
        <taxon>Flavobacteriaceae</taxon>
        <taxon>Flavobacterium</taxon>
    </lineage>
</organism>
<accession>A0A7J5AFD7</accession>
<dbReference type="OrthoDB" id="100605at2"/>
<dbReference type="EMBL" id="WAEM01000003">
    <property type="protein sequence ID" value="KAB1156168.1"/>
    <property type="molecule type" value="Genomic_DNA"/>
</dbReference>
<dbReference type="Gene3D" id="2.60.40.1730">
    <property type="entry name" value="tricorn interacting facor f3 domain"/>
    <property type="match status" value="1"/>
</dbReference>
<dbReference type="CDD" id="cd09602">
    <property type="entry name" value="M1_APN"/>
    <property type="match status" value="1"/>
</dbReference>
<keyword evidence="14" id="KW-1185">Reference proteome</keyword>
<evidence type="ECO:0000256" key="9">
    <source>
        <dbReference type="ARBA" id="ARBA00022833"/>
    </source>
</evidence>